<feature type="domain" description="HTH cro/C1-type" evidence="1">
    <location>
        <begin position="30"/>
        <end position="81"/>
    </location>
</feature>
<evidence type="ECO:0000313" key="2">
    <source>
        <dbReference type="EMBL" id="MBA4544597.1"/>
    </source>
</evidence>
<organism evidence="2 3">
    <name type="scientific">Thermoactinomyces daqus</name>
    <dbReference type="NCBI Taxonomy" id="1329516"/>
    <lineage>
        <taxon>Bacteria</taxon>
        <taxon>Bacillati</taxon>
        <taxon>Bacillota</taxon>
        <taxon>Bacilli</taxon>
        <taxon>Bacillales</taxon>
        <taxon>Thermoactinomycetaceae</taxon>
        <taxon>Thermoactinomyces</taxon>
    </lineage>
</organism>
<dbReference type="EMBL" id="JACEIP010000048">
    <property type="protein sequence ID" value="MBA4544597.1"/>
    <property type="molecule type" value="Genomic_DNA"/>
</dbReference>
<sequence>MDEKLVEEAKTKRLYNHKAPIVKTDNRLGEIIKELGITQMDAALKTGIPQATLSKWNKQERFNPDFIASIMVAFDLDFFDLFPIVEKHERPAYFDEIEAEIKEKPGEE</sequence>
<comment type="caution">
    <text evidence="2">The sequence shown here is derived from an EMBL/GenBank/DDBJ whole genome shotgun (WGS) entry which is preliminary data.</text>
</comment>
<dbReference type="Gene3D" id="1.10.260.40">
    <property type="entry name" value="lambda repressor-like DNA-binding domains"/>
    <property type="match status" value="1"/>
</dbReference>
<evidence type="ECO:0000259" key="1">
    <source>
        <dbReference type="PROSITE" id="PS50943"/>
    </source>
</evidence>
<dbReference type="CDD" id="cd00093">
    <property type="entry name" value="HTH_XRE"/>
    <property type="match status" value="1"/>
</dbReference>
<dbReference type="Pfam" id="PF13443">
    <property type="entry name" value="HTH_26"/>
    <property type="match status" value="1"/>
</dbReference>
<evidence type="ECO:0000313" key="3">
    <source>
        <dbReference type="Proteomes" id="UP000530514"/>
    </source>
</evidence>
<dbReference type="Proteomes" id="UP000530514">
    <property type="component" value="Unassembled WGS sequence"/>
</dbReference>
<dbReference type="PROSITE" id="PS50943">
    <property type="entry name" value="HTH_CROC1"/>
    <property type="match status" value="1"/>
</dbReference>
<dbReference type="InterPro" id="IPR001387">
    <property type="entry name" value="Cro/C1-type_HTH"/>
</dbReference>
<dbReference type="GO" id="GO:0003677">
    <property type="term" value="F:DNA binding"/>
    <property type="evidence" value="ECO:0007669"/>
    <property type="project" value="InterPro"/>
</dbReference>
<protein>
    <submittedName>
        <fullName evidence="2">Helix-turn-helix transcriptional regulator</fullName>
    </submittedName>
</protein>
<name>A0A7W1XDK7_9BACL</name>
<dbReference type="SMART" id="SM00530">
    <property type="entry name" value="HTH_XRE"/>
    <property type="match status" value="1"/>
</dbReference>
<dbReference type="AlphaFoldDB" id="A0A7W1XDK7"/>
<accession>A0A7W1XDK7</accession>
<dbReference type="SUPFAM" id="SSF47413">
    <property type="entry name" value="lambda repressor-like DNA-binding domains"/>
    <property type="match status" value="1"/>
</dbReference>
<reference evidence="2 3" key="1">
    <citation type="submission" date="2020-07" db="EMBL/GenBank/DDBJ databases">
        <authorList>
            <person name="Feng H."/>
        </authorList>
    </citation>
    <scope>NUCLEOTIDE SEQUENCE [LARGE SCALE GENOMIC DNA]</scope>
    <source>
        <strain evidence="3">s-11</strain>
    </source>
</reference>
<keyword evidence="3" id="KW-1185">Reference proteome</keyword>
<dbReference type="OrthoDB" id="2907469at2"/>
<dbReference type="InterPro" id="IPR010982">
    <property type="entry name" value="Lambda_DNA-bd_dom_sf"/>
</dbReference>
<dbReference type="RefSeq" id="WP_033102185.1">
    <property type="nucleotide sequence ID" value="NZ_JACEIP010000048.1"/>
</dbReference>
<proteinExistence type="predicted"/>
<gene>
    <name evidence="2" type="ORF">H1164_17355</name>
</gene>